<gene>
    <name evidence="1" type="ORF">KFK14_23610</name>
</gene>
<reference evidence="1" key="1">
    <citation type="submission" date="2021-04" db="EMBL/GenBank/DDBJ databases">
        <title>Isolation of p-tert-butylphenol degrading bacteria Sphingobium phenoxybenzoativorans Tas13 from active sludge.</title>
        <authorList>
            <person name="Li Y."/>
        </authorList>
    </citation>
    <scope>NUCLEOTIDE SEQUENCE</scope>
    <source>
        <strain evidence="1">Tas13</strain>
    </source>
</reference>
<organism evidence="1 2">
    <name type="scientific">Sphingobium phenoxybenzoativorans</name>
    <dbReference type="NCBI Taxonomy" id="1592790"/>
    <lineage>
        <taxon>Bacteria</taxon>
        <taxon>Pseudomonadati</taxon>
        <taxon>Pseudomonadota</taxon>
        <taxon>Alphaproteobacteria</taxon>
        <taxon>Sphingomonadales</taxon>
        <taxon>Sphingomonadaceae</taxon>
        <taxon>Sphingobium</taxon>
    </lineage>
</organism>
<protein>
    <recommendedName>
        <fullName evidence="3">VCBS repeat-containing protein</fullName>
    </recommendedName>
</protein>
<proteinExistence type="predicted"/>
<dbReference type="EMBL" id="CP073910">
    <property type="protein sequence ID" value="QUT05880.1"/>
    <property type="molecule type" value="Genomic_DNA"/>
</dbReference>
<evidence type="ECO:0000313" key="1">
    <source>
        <dbReference type="EMBL" id="QUT05880.1"/>
    </source>
</evidence>
<dbReference type="KEGG" id="spph:KFK14_23610"/>
<evidence type="ECO:0008006" key="3">
    <source>
        <dbReference type="Google" id="ProtNLM"/>
    </source>
</evidence>
<sequence length="178" mass="19100">MFGKKVEMIAATISSQHILLMAIFKRAWTAVSVIGISLSAPADAGPFPPIAFIAMGYKETTLDTLTGSTHYSARLADPAGFLSVTADFNGDGRDDEARILSNAAQGDARIVVVIQSPDKVDTYVLNSFAIGALDQIGIRLVPADSRHTLPGLAIFRFGGQGEVNRFNGEEFDRMPLQQ</sequence>
<accession>A0A975K6U4</accession>
<keyword evidence="2" id="KW-1185">Reference proteome</keyword>
<evidence type="ECO:0000313" key="2">
    <source>
        <dbReference type="Proteomes" id="UP000681425"/>
    </source>
</evidence>
<dbReference type="AlphaFoldDB" id="A0A975K6U4"/>
<dbReference type="Proteomes" id="UP000681425">
    <property type="component" value="Chromosome"/>
</dbReference>
<dbReference type="RefSeq" id="WP_212609374.1">
    <property type="nucleotide sequence ID" value="NZ_CP073910.1"/>
</dbReference>
<name>A0A975K6U4_9SPHN</name>